<dbReference type="STRING" id="1188229.GlitD10_2922"/>
<feature type="domain" description="LysM" evidence="1">
    <location>
        <begin position="83"/>
        <end position="127"/>
    </location>
</feature>
<dbReference type="PROSITE" id="PS51782">
    <property type="entry name" value="LYSM"/>
    <property type="match status" value="2"/>
</dbReference>
<dbReference type="SMART" id="SM00257">
    <property type="entry name" value="LysM"/>
    <property type="match status" value="2"/>
</dbReference>
<reference evidence="2 3" key="1">
    <citation type="submission" date="2016-10" db="EMBL/GenBank/DDBJ databases">
        <title>Description of Gloeomargarita lithophora gen. nov., sp. nov., a thylakoid-bearing basal-branching cyanobacterium with intracellular carbonates, and proposal for Gloeomargaritales ord. nov.</title>
        <authorList>
            <person name="Moreira D."/>
            <person name="Tavera R."/>
            <person name="Benzerara K."/>
            <person name="Skouri-Panet F."/>
            <person name="Couradeau E."/>
            <person name="Gerard E."/>
            <person name="Loussert C."/>
            <person name="Novelo E."/>
            <person name="Zivanovic Y."/>
            <person name="Lopez-Garcia P."/>
        </authorList>
    </citation>
    <scope>NUCLEOTIDE SEQUENCE [LARGE SCALE GENOMIC DNA]</scope>
    <source>
        <strain evidence="2 3">D10</strain>
    </source>
</reference>
<evidence type="ECO:0000259" key="1">
    <source>
        <dbReference type="PROSITE" id="PS51782"/>
    </source>
</evidence>
<keyword evidence="3" id="KW-1185">Reference proteome</keyword>
<organism evidence="2 3">
    <name type="scientific">Gloeomargarita lithophora Alchichica-D10</name>
    <dbReference type="NCBI Taxonomy" id="1188229"/>
    <lineage>
        <taxon>Bacteria</taxon>
        <taxon>Bacillati</taxon>
        <taxon>Cyanobacteriota</taxon>
        <taxon>Cyanophyceae</taxon>
        <taxon>Gloeomargaritales</taxon>
        <taxon>Gloeomargaritaceae</taxon>
        <taxon>Gloeomargarita</taxon>
    </lineage>
</organism>
<dbReference type="CDD" id="cd00118">
    <property type="entry name" value="LysM"/>
    <property type="match status" value="2"/>
</dbReference>
<dbReference type="PANTHER" id="PTHR21666:SF270">
    <property type="entry name" value="MUREIN HYDROLASE ACTIVATOR ENVC"/>
    <property type="match status" value="1"/>
</dbReference>
<dbReference type="CDD" id="cd12797">
    <property type="entry name" value="M23_peptidase"/>
    <property type="match status" value="1"/>
</dbReference>
<dbReference type="GO" id="GO:0004222">
    <property type="term" value="F:metalloendopeptidase activity"/>
    <property type="evidence" value="ECO:0007669"/>
    <property type="project" value="TreeGrafter"/>
</dbReference>
<dbReference type="PANTHER" id="PTHR21666">
    <property type="entry name" value="PEPTIDASE-RELATED"/>
    <property type="match status" value="1"/>
</dbReference>
<evidence type="ECO:0000313" key="2">
    <source>
        <dbReference type="EMBL" id="APB35267.1"/>
    </source>
</evidence>
<dbReference type="InterPro" id="IPR016047">
    <property type="entry name" value="M23ase_b-sheet_dom"/>
</dbReference>
<accession>A0A1J0AH95</accession>
<dbReference type="Gene3D" id="3.10.350.10">
    <property type="entry name" value="LysM domain"/>
    <property type="match status" value="2"/>
</dbReference>
<dbReference type="Proteomes" id="UP000180235">
    <property type="component" value="Chromosome"/>
</dbReference>
<dbReference type="SUPFAM" id="SSF51261">
    <property type="entry name" value="Duplicated hybrid motif"/>
    <property type="match status" value="1"/>
</dbReference>
<dbReference type="SUPFAM" id="SSF54106">
    <property type="entry name" value="LysM domain"/>
    <property type="match status" value="2"/>
</dbReference>
<dbReference type="Pfam" id="PF01551">
    <property type="entry name" value="Peptidase_M23"/>
    <property type="match status" value="1"/>
</dbReference>
<dbReference type="AlphaFoldDB" id="A0A1J0AH95"/>
<evidence type="ECO:0000313" key="3">
    <source>
        <dbReference type="Proteomes" id="UP000180235"/>
    </source>
</evidence>
<dbReference type="Gene3D" id="2.70.70.10">
    <property type="entry name" value="Glucose Permease (Domain IIA)"/>
    <property type="match status" value="1"/>
</dbReference>
<dbReference type="EMBL" id="CP017675">
    <property type="protein sequence ID" value="APB35267.1"/>
    <property type="molecule type" value="Genomic_DNA"/>
</dbReference>
<gene>
    <name evidence="2" type="ORF">GlitD10_2922</name>
</gene>
<protein>
    <submittedName>
        <fullName evidence="2">Peptidase M23</fullName>
    </submittedName>
</protein>
<dbReference type="Pfam" id="PF01476">
    <property type="entry name" value="LysM"/>
    <property type="match status" value="2"/>
</dbReference>
<dbReference type="InterPro" id="IPR018392">
    <property type="entry name" value="LysM"/>
</dbReference>
<dbReference type="InterPro" id="IPR011055">
    <property type="entry name" value="Dup_hybrid_motif"/>
</dbReference>
<dbReference type="KEGG" id="glt:GlitD10_2922"/>
<sequence length="484" mass="51703">MQQHDFASFDWQPVQVSQQLSNLAAGNASSPNAIHPLMTGLAAVGALASVGQGVAVANPALAPELPASRQEGVVAAVPDALVVEHRVRAGETLWQLSHLYQVTIEEIAQQNGLRPEQVLVVGQVLKIPPRSPEAVPNRVENLLARVRQQALVREGRLPADAAAMMNSPSLVDHGAQEVSPKKAGQYQVQPGDTLTAIARRFRVSLSQLAKVNRLANPNLLQVGQTLRVPGMSNSNPASATAQRPVPQVLARLTAPRLSALKPPTPQPQTLRAPGIDLPRLPVNPLLGTDALGELGTAPLVNTDQLRRQPGVQNLAAILPRVFPPALSEGNPSNDSIQALSLPPMGEAETFLPKDPTFFKGYVWPARGVMTSGFGRRWGRMHQGIDIAAPVGTPVVASAGGTVIFAGWNSGGYGNLVKIWHDNGSVTFYAHNNRLLVRENQQVEQGQLIAEMGSTGFSTGPHVHFEIRKRDRGPVNPMALLSGQR</sequence>
<name>A0A1J0AH95_9CYAN</name>
<proteinExistence type="predicted"/>
<dbReference type="InterPro" id="IPR050570">
    <property type="entry name" value="Cell_wall_metabolism_enzyme"/>
</dbReference>
<dbReference type="InterPro" id="IPR036779">
    <property type="entry name" value="LysM_dom_sf"/>
</dbReference>
<feature type="domain" description="LysM" evidence="1">
    <location>
        <begin position="184"/>
        <end position="228"/>
    </location>
</feature>